<evidence type="ECO:0000256" key="7">
    <source>
        <dbReference type="ARBA" id="ARBA00022741"/>
    </source>
</evidence>
<dbReference type="InterPro" id="IPR014721">
    <property type="entry name" value="Ribsml_uS5_D2-typ_fold_subgr"/>
</dbReference>
<evidence type="ECO:0000256" key="3">
    <source>
        <dbReference type="ARBA" id="ARBA00012103"/>
    </source>
</evidence>
<feature type="domain" description="GHMP kinase C-terminal" evidence="14">
    <location>
        <begin position="189"/>
        <end position="260"/>
    </location>
</feature>
<dbReference type="KEGG" id="smf:Smon_1124"/>
<dbReference type="PANTHER" id="PTHR43290:SF2">
    <property type="entry name" value="MEVALONATE KINASE"/>
    <property type="match status" value="1"/>
</dbReference>
<comment type="pathway">
    <text evidence="12">Isoprenoid biosynthesis; isopentenyl diphosphate biosynthesis via mevalonate pathway; isopentenyl diphosphate from (R)-mevalonate: step 1/3.</text>
</comment>
<name>D1AV25_STRM9</name>
<dbReference type="AlphaFoldDB" id="D1AV25"/>
<proteinExistence type="inferred from homology"/>
<accession>D1AV25</accession>
<dbReference type="eggNOG" id="COG1577">
    <property type="taxonomic scope" value="Bacteria"/>
</dbReference>
<evidence type="ECO:0000256" key="11">
    <source>
        <dbReference type="ARBA" id="ARBA00023098"/>
    </source>
</evidence>
<evidence type="ECO:0000259" key="14">
    <source>
        <dbReference type="Pfam" id="PF08544"/>
    </source>
</evidence>
<evidence type="ECO:0000256" key="8">
    <source>
        <dbReference type="ARBA" id="ARBA00022777"/>
    </source>
</evidence>
<organism evidence="15 16">
    <name type="scientific">Streptobacillus moniliformis (strain ATCC 14647 / DSM 12112 / NCTC 10651 / 9901)</name>
    <dbReference type="NCBI Taxonomy" id="519441"/>
    <lineage>
        <taxon>Bacteria</taxon>
        <taxon>Fusobacteriati</taxon>
        <taxon>Fusobacteriota</taxon>
        <taxon>Fusobacteriia</taxon>
        <taxon>Fusobacteriales</taxon>
        <taxon>Leptotrichiaceae</taxon>
        <taxon>Streptobacillus</taxon>
    </lineage>
</organism>
<dbReference type="SUPFAM" id="SSF54211">
    <property type="entry name" value="Ribosomal protein S5 domain 2-like"/>
    <property type="match status" value="1"/>
</dbReference>
<evidence type="ECO:0000259" key="13">
    <source>
        <dbReference type="Pfam" id="PF00288"/>
    </source>
</evidence>
<dbReference type="PRINTS" id="PR00959">
    <property type="entry name" value="MEVGALKINASE"/>
</dbReference>
<feature type="domain" description="GHMP kinase N-terminal" evidence="13">
    <location>
        <begin position="49"/>
        <end position="123"/>
    </location>
</feature>
<keyword evidence="9" id="KW-0067">ATP-binding</keyword>
<dbReference type="GO" id="GO:0004496">
    <property type="term" value="F:mevalonate kinase activity"/>
    <property type="evidence" value="ECO:0007669"/>
    <property type="project" value="UniProtKB-EC"/>
</dbReference>
<dbReference type="InterPro" id="IPR036554">
    <property type="entry name" value="GHMP_kinase_C_sf"/>
</dbReference>
<comment type="subcellular location">
    <subcellularLocation>
        <location evidence="1">Cytoplasm</location>
    </subcellularLocation>
</comment>
<keyword evidence="6" id="KW-0808">Transferase</keyword>
<dbReference type="Pfam" id="PF00288">
    <property type="entry name" value="GHMP_kinases_N"/>
    <property type="match status" value="1"/>
</dbReference>
<dbReference type="PANTHER" id="PTHR43290">
    <property type="entry name" value="MEVALONATE KINASE"/>
    <property type="match status" value="1"/>
</dbReference>
<dbReference type="GeneID" id="29673559"/>
<dbReference type="RefSeq" id="WP_012859132.1">
    <property type="nucleotide sequence ID" value="NC_013515.1"/>
</dbReference>
<dbReference type="Proteomes" id="UP000002072">
    <property type="component" value="Chromosome"/>
</dbReference>
<keyword evidence="10" id="KW-0460">Magnesium</keyword>
<dbReference type="InterPro" id="IPR006205">
    <property type="entry name" value="Mev_gal_kin"/>
</dbReference>
<evidence type="ECO:0000256" key="4">
    <source>
        <dbReference type="ARBA" id="ARBA00022490"/>
    </source>
</evidence>
<dbReference type="InterPro" id="IPR006204">
    <property type="entry name" value="GHMP_kinase_N_dom"/>
</dbReference>
<dbReference type="InterPro" id="IPR013750">
    <property type="entry name" value="GHMP_kinase_C_dom"/>
</dbReference>
<protein>
    <recommendedName>
        <fullName evidence="3">mevalonate kinase</fullName>
        <ecNumber evidence="3">2.7.1.36</ecNumber>
    </recommendedName>
</protein>
<evidence type="ECO:0000256" key="9">
    <source>
        <dbReference type="ARBA" id="ARBA00022840"/>
    </source>
</evidence>
<dbReference type="STRING" id="519441.Smon_1124"/>
<dbReference type="EMBL" id="CP001779">
    <property type="protein sequence ID" value="ACZ01585.1"/>
    <property type="molecule type" value="Genomic_DNA"/>
</dbReference>
<reference evidence="15 16" key="1">
    <citation type="journal article" date="2009" name="Stand. Genomic Sci.">
        <title>Complete genome sequence of Streptobacillus moniliformis type strain (9901T).</title>
        <authorList>
            <person name="Nolan M."/>
            <person name="Gronow S."/>
            <person name="Lapidus A."/>
            <person name="Ivanova N."/>
            <person name="Copeland A."/>
            <person name="Lucas S."/>
            <person name="Del Rio T.G."/>
            <person name="Chen F."/>
            <person name="Tice H."/>
            <person name="Pitluck S."/>
            <person name="Cheng J.F."/>
            <person name="Sims D."/>
            <person name="Meincke L."/>
            <person name="Bruce D."/>
            <person name="Goodwin L."/>
            <person name="Brettin T."/>
            <person name="Han C."/>
            <person name="Detter J.C."/>
            <person name="Ovchinikova G."/>
            <person name="Pati A."/>
            <person name="Mavromatis K."/>
            <person name="Mikhailova N."/>
            <person name="Chen A."/>
            <person name="Palaniappan K."/>
            <person name="Land M."/>
            <person name="Hauser L."/>
            <person name="Chang Y.J."/>
            <person name="Jeffries C.D."/>
            <person name="Rohde M."/>
            <person name="Sproer C."/>
            <person name="Goker M."/>
            <person name="Bristow J."/>
            <person name="Eisen J.A."/>
            <person name="Markowitz V."/>
            <person name="Hugenholtz P."/>
            <person name="Kyrpides N.C."/>
            <person name="Klenk H.P."/>
            <person name="Chain P."/>
        </authorList>
    </citation>
    <scope>NUCLEOTIDE SEQUENCE [LARGE SCALE GENOMIC DNA]</scope>
    <source>
        <strain evidence="16">ATCC 14647 / DSM 12112 / NCTC 10651 / 9901</strain>
    </source>
</reference>
<dbReference type="SUPFAM" id="SSF55060">
    <property type="entry name" value="GHMP Kinase, C-terminal domain"/>
    <property type="match status" value="1"/>
</dbReference>
<dbReference type="GO" id="GO:0005829">
    <property type="term" value="C:cytosol"/>
    <property type="evidence" value="ECO:0007669"/>
    <property type="project" value="TreeGrafter"/>
</dbReference>
<dbReference type="EC" id="2.7.1.36" evidence="3"/>
<sequence length="276" mass="30635">MAYGKVILFGEHSVVYGKNAIALLLKSVKIEADIVYEYVFENEHVKFIKKNIIEKSNIKDRVYIKIKSTIPSSRGLGSSAALAVSIAMAFKKRYNISDEIVKTIVFEAEKWAHGNPSGIDLAVIFNNQNVLFNKKEGIKNIDFHLNAKLVISDSGIRGNTKKAVSMVAKNYNKFEKYIEDLGKITDDAIIALKNSDLKMVGNLMNLAQNNLKLMNLSNDMIDELINVSKENSLGSKITGAGLGGCIISLVENEKKALELKKLLIKKGAKKVWLEDI</sequence>
<evidence type="ECO:0000256" key="10">
    <source>
        <dbReference type="ARBA" id="ARBA00022842"/>
    </source>
</evidence>
<dbReference type="InterPro" id="IPR006203">
    <property type="entry name" value="GHMP_knse_ATP-bd_CS"/>
</dbReference>
<keyword evidence="5" id="KW-0444">Lipid biosynthesis</keyword>
<dbReference type="Gene3D" id="3.30.70.890">
    <property type="entry name" value="GHMP kinase, C-terminal domain"/>
    <property type="match status" value="1"/>
</dbReference>
<evidence type="ECO:0000256" key="12">
    <source>
        <dbReference type="ARBA" id="ARBA00029438"/>
    </source>
</evidence>
<evidence type="ECO:0000313" key="15">
    <source>
        <dbReference type="EMBL" id="ACZ01585.1"/>
    </source>
</evidence>
<evidence type="ECO:0000256" key="1">
    <source>
        <dbReference type="ARBA" id="ARBA00004496"/>
    </source>
</evidence>
<dbReference type="HOGENOM" id="CLU_017814_0_0_0"/>
<gene>
    <name evidence="15" type="ordered locus">Smon_1124</name>
</gene>
<dbReference type="PROSITE" id="PS00627">
    <property type="entry name" value="GHMP_KINASES_ATP"/>
    <property type="match status" value="1"/>
</dbReference>
<dbReference type="OrthoDB" id="9764892at2"/>
<keyword evidence="7" id="KW-0547">Nucleotide-binding</keyword>
<keyword evidence="11" id="KW-0443">Lipid metabolism</keyword>
<keyword evidence="4" id="KW-0963">Cytoplasm</keyword>
<keyword evidence="16" id="KW-1185">Reference proteome</keyword>
<dbReference type="InterPro" id="IPR020568">
    <property type="entry name" value="Ribosomal_Su5_D2-typ_SF"/>
</dbReference>
<dbReference type="NCBIfam" id="TIGR00549">
    <property type="entry name" value="mevalon_kin"/>
    <property type="match status" value="1"/>
</dbReference>
<dbReference type="Gene3D" id="3.30.230.10">
    <property type="match status" value="1"/>
</dbReference>
<evidence type="ECO:0000256" key="2">
    <source>
        <dbReference type="ARBA" id="ARBA00006495"/>
    </source>
</evidence>
<dbReference type="Pfam" id="PF08544">
    <property type="entry name" value="GHMP_kinases_C"/>
    <property type="match status" value="1"/>
</dbReference>
<dbReference type="GO" id="GO:0019287">
    <property type="term" value="P:isopentenyl diphosphate biosynthetic process, mevalonate pathway"/>
    <property type="evidence" value="ECO:0007669"/>
    <property type="project" value="UniProtKB-UniPathway"/>
</dbReference>
<evidence type="ECO:0000313" key="16">
    <source>
        <dbReference type="Proteomes" id="UP000002072"/>
    </source>
</evidence>
<evidence type="ECO:0000256" key="6">
    <source>
        <dbReference type="ARBA" id="ARBA00022679"/>
    </source>
</evidence>
<comment type="similarity">
    <text evidence="2">Belongs to the GHMP kinase family. Mevalonate kinase subfamily.</text>
</comment>
<dbReference type="GO" id="GO:0005524">
    <property type="term" value="F:ATP binding"/>
    <property type="evidence" value="ECO:0007669"/>
    <property type="project" value="UniProtKB-KW"/>
</dbReference>
<keyword evidence="8 15" id="KW-0418">Kinase</keyword>
<dbReference type="UniPathway" id="UPA00057">
    <property type="reaction ID" value="UER00098"/>
</dbReference>
<evidence type="ECO:0000256" key="5">
    <source>
        <dbReference type="ARBA" id="ARBA00022516"/>
    </source>
</evidence>